<gene>
    <name evidence="1" type="ORF">HPB49_019611</name>
</gene>
<protein>
    <submittedName>
        <fullName evidence="1">Uncharacterized protein</fullName>
    </submittedName>
</protein>
<accession>A0ACB8DKH2</accession>
<dbReference type="Proteomes" id="UP000821865">
    <property type="component" value="Chromosome 11"/>
</dbReference>
<sequence>MSSVTSGTPPVQSLRTADAVPYPSRSPPPHRRPATVNETSRNSEKPLVFVRAFWGLLRSPPPHARSALITPGGDGITFLMLRNLEDAGRQRLLECYNDIWKSWRTAVVAPILKPWKPATALCSYRPVSLTYAACKALERVGLVRFQWILVQMQFFPAEQSGFRHYRCTADAIAEVLATLEDVRSSGDVVMLLLLDVESAFDGLQHAVVEPALDRLGINGCFRGFVNAFLTGRTISDSVAGVPQGSVLSPLLFIMALEGLPASLATAARRSILAIRSSLQNALDAVVSYLGGIGLKVSARKTVALLIHPLASPLSTLGS</sequence>
<organism evidence="1 2">
    <name type="scientific">Dermacentor silvarum</name>
    <name type="common">Tick</name>
    <dbReference type="NCBI Taxonomy" id="543639"/>
    <lineage>
        <taxon>Eukaryota</taxon>
        <taxon>Metazoa</taxon>
        <taxon>Ecdysozoa</taxon>
        <taxon>Arthropoda</taxon>
        <taxon>Chelicerata</taxon>
        <taxon>Arachnida</taxon>
        <taxon>Acari</taxon>
        <taxon>Parasitiformes</taxon>
        <taxon>Ixodida</taxon>
        <taxon>Ixodoidea</taxon>
        <taxon>Ixodidae</taxon>
        <taxon>Rhipicephalinae</taxon>
        <taxon>Dermacentor</taxon>
    </lineage>
</organism>
<evidence type="ECO:0000313" key="1">
    <source>
        <dbReference type="EMBL" id="KAH7971155.1"/>
    </source>
</evidence>
<reference evidence="1" key="1">
    <citation type="submission" date="2020-05" db="EMBL/GenBank/DDBJ databases">
        <title>Large-scale comparative analyses of tick genomes elucidate their genetic diversity and vector capacities.</title>
        <authorList>
            <person name="Jia N."/>
            <person name="Wang J."/>
            <person name="Shi W."/>
            <person name="Du L."/>
            <person name="Sun Y."/>
            <person name="Zhan W."/>
            <person name="Jiang J."/>
            <person name="Wang Q."/>
            <person name="Zhang B."/>
            <person name="Ji P."/>
            <person name="Sakyi L.B."/>
            <person name="Cui X."/>
            <person name="Yuan T."/>
            <person name="Jiang B."/>
            <person name="Yang W."/>
            <person name="Lam T.T.-Y."/>
            <person name="Chang Q."/>
            <person name="Ding S."/>
            <person name="Wang X."/>
            <person name="Zhu J."/>
            <person name="Ruan X."/>
            <person name="Zhao L."/>
            <person name="Wei J."/>
            <person name="Que T."/>
            <person name="Du C."/>
            <person name="Cheng J."/>
            <person name="Dai P."/>
            <person name="Han X."/>
            <person name="Huang E."/>
            <person name="Gao Y."/>
            <person name="Liu J."/>
            <person name="Shao H."/>
            <person name="Ye R."/>
            <person name="Li L."/>
            <person name="Wei W."/>
            <person name="Wang X."/>
            <person name="Wang C."/>
            <person name="Yang T."/>
            <person name="Huo Q."/>
            <person name="Li W."/>
            <person name="Guo W."/>
            <person name="Chen H."/>
            <person name="Zhou L."/>
            <person name="Ni X."/>
            <person name="Tian J."/>
            <person name="Zhou Y."/>
            <person name="Sheng Y."/>
            <person name="Liu T."/>
            <person name="Pan Y."/>
            <person name="Xia L."/>
            <person name="Li J."/>
            <person name="Zhao F."/>
            <person name="Cao W."/>
        </authorList>
    </citation>
    <scope>NUCLEOTIDE SEQUENCE</scope>
    <source>
        <strain evidence="1">Dsil-2018</strain>
    </source>
</reference>
<dbReference type="EMBL" id="CM023480">
    <property type="protein sequence ID" value="KAH7971155.1"/>
    <property type="molecule type" value="Genomic_DNA"/>
</dbReference>
<comment type="caution">
    <text evidence="1">The sequence shown here is derived from an EMBL/GenBank/DDBJ whole genome shotgun (WGS) entry which is preliminary data.</text>
</comment>
<keyword evidence="2" id="KW-1185">Reference proteome</keyword>
<evidence type="ECO:0000313" key="2">
    <source>
        <dbReference type="Proteomes" id="UP000821865"/>
    </source>
</evidence>
<name>A0ACB8DKH2_DERSI</name>
<proteinExistence type="predicted"/>